<proteinExistence type="predicted"/>
<evidence type="ECO:0000313" key="1">
    <source>
        <dbReference type="EMBL" id="TKY91673.1"/>
    </source>
</evidence>
<gene>
    <name evidence="1" type="ORF">C5S46_04590</name>
</gene>
<dbReference type="EMBL" id="QYBA01000150">
    <property type="protein sequence ID" value="TKY91673.1"/>
    <property type="molecule type" value="Genomic_DNA"/>
</dbReference>
<dbReference type="Proteomes" id="UP000315423">
    <property type="component" value="Unassembled WGS sequence"/>
</dbReference>
<comment type="caution">
    <text evidence="1">The sequence shown here is derived from an EMBL/GenBank/DDBJ whole genome shotgun (WGS) entry which is preliminary data.</text>
</comment>
<protein>
    <submittedName>
        <fullName evidence="1">Secretion system protein</fullName>
    </submittedName>
</protein>
<evidence type="ECO:0000313" key="2">
    <source>
        <dbReference type="Proteomes" id="UP000315423"/>
    </source>
</evidence>
<accession>A0AC61SAI8</accession>
<organism evidence="1 2">
    <name type="scientific">Candidatus Methanomarinus sp</name>
    <dbReference type="NCBI Taxonomy" id="3386244"/>
    <lineage>
        <taxon>Archaea</taxon>
        <taxon>Methanobacteriati</taxon>
        <taxon>Methanobacteriota</taxon>
        <taxon>Stenosarchaea group</taxon>
        <taxon>Methanomicrobia</taxon>
        <taxon>Methanosarcinales</taxon>
        <taxon>ANME-2 cluster</taxon>
        <taxon>Candidatus Methanocomedenaceae</taxon>
        <taxon>Candidatus Methanomarinus</taxon>
    </lineage>
</organism>
<sequence length="308" mass="34430">MTVSFIYIFAFRLFGSLFKTRREKYFNLRQDLLKTRWNISYDMYLSVALLCSIFMSIIGLAVAIIIIWFVGTPDIVMDQSIITDAVQGFNQYKNIAIKIIVVIASVVIFGGGTFFTIRYYPALFNSTRKRNIDQMLPYAVHYMSAMSGAGVVPVDVFLSLAKNPIYGEAAVEASYIVRDIKLMGYDLVHGLKTVAATTPSYKLQEFLQGAITIVSSGGDLESFLKLKANQFVVENMREQREFLETLGLIAETYVTAFIAGPLFLIVMVSVMSIMGGSDMIILYLLIYMVIPVSSVMFVILVSSLTPEV</sequence>
<reference evidence="1" key="1">
    <citation type="submission" date="2018-09" db="EMBL/GenBank/DDBJ databases">
        <title>A genomic encyclopedia of anaerobic methanotrophic archaea.</title>
        <authorList>
            <person name="Skennerton C.T."/>
            <person name="Chadwick G.L."/>
            <person name="Laso-Perez R."/>
            <person name="Leu A.O."/>
            <person name="Speth D.R."/>
            <person name="Yu H."/>
            <person name="Morgan-Lang C."/>
            <person name="Hatzenpichler R."/>
            <person name="Goudeau D."/>
            <person name="Malmstrom R."/>
            <person name="Woyke T."/>
            <person name="Hallam S."/>
            <person name="Tyson G.W."/>
            <person name="Wegener G."/>
            <person name="Boetius A."/>
            <person name="Orphan V.J."/>
        </authorList>
    </citation>
    <scope>NUCLEOTIDE SEQUENCE</scope>
    <source>
        <strain evidence="1">CONS3730D10UFb2</strain>
    </source>
</reference>
<name>A0AC61SAI8_9EURY</name>